<keyword evidence="3" id="KW-1185">Reference proteome</keyword>
<dbReference type="Proteomes" id="UP000199116">
    <property type="component" value="Unassembled WGS sequence"/>
</dbReference>
<dbReference type="PANTHER" id="PTHR14097">
    <property type="entry name" value="OXIDOREDUCTASE HTATIP2"/>
    <property type="match status" value="1"/>
</dbReference>
<sequence>MPKTAIILGATGLTGGMLLQQLLEDDRYGKIKLFSRNSVEKKHPKIEEHLIDLFKLEEHKDKFTADEVFCCVGTTKKKTPDHNTYTKIDRGIPVTAARLCKANNIDTFLVVSALGANPKSRVFYNRIKGKMEKEVLEQEIKNTYILQPSLITGERKESRSFEKVGKVMLNFINPFFLGTLRKYKSISAESIARAMVAIANKPELDVERIPSDEIKNIAHNN</sequence>
<dbReference type="EMBL" id="FOOH01000012">
    <property type="protein sequence ID" value="SFF88637.1"/>
    <property type="molecule type" value="Genomic_DNA"/>
</dbReference>
<gene>
    <name evidence="2" type="ORF">SAMN04488033_112117</name>
</gene>
<dbReference type="InterPro" id="IPR036291">
    <property type="entry name" value="NAD(P)-bd_dom_sf"/>
</dbReference>
<name>A0A1I2MGH9_9FLAO</name>
<dbReference type="Pfam" id="PF13460">
    <property type="entry name" value="NAD_binding_10"/>
    <property type="match status" value="1"/>
</dbReference>
<evidence type="ECO:0000313" key="2">
    <source>
        <dbReference type="EMBL" id="SFF88637.1"/>
    </source>
</evidence>
<dbReference type="InterPro" id="IPR016040">
    <property type="entry name" value="NAD(P)-bd_dom"/>
</dbReference>
<protein>
    <submittedName>
        <fullName evidence="2">NAD dependent epimerase/dehydratase family protein</fullName>
    </submittedName>
</protein>
<dbReference type="AlphaFoldDB" id="A0A1I2MGH9"/>
<dbReference type="RefSeq" id="WP_093304668.1">
    <property type="nucleotide sequence ID" value="NZ_FOOH01000012.1"/>
</dbReference>
<dbReference type="SUPFAM" id="SSF51735">
    <property type="entry name" value="NAD(P)-binding Rossmann-fold domains"/>
    <property type="match status" value="1"/>
</dbReference>
<dbReference type="PANTHER" id="PTHR14097:SF7">
    <property type="entry name" value="OXIDOREDUCTASE HTATIP2"/>
    <property type="match status" value="1"/>
</dbReference>
<feature type="domain" description="NAD(P)-binding" evidence="1">
    <location>
        <begin position="9"/>
        <end position="202"/>
    </location>
</feature>
<proteinExistence type="predicted"/>
<organism evidence="2 3">
    <name type="scientific">Salegentibacter agarivorans</name>
    <dbReference type="NCBI Taxonomy" id="345907"/>
    <lineage>
        <taxon>Bacteria</taxon>
        <taxon>Pseudomonadati</taxon>
        <taxon>Bacteroidota</taxon>
        <taxon>Flavobacteriia</taxon>
        <taxon>Flavobacteriales</taxon>
        <taxon>Flavobacteriaceae</taxon>
        <taxon>Salegentibacter</taxon>
    </lineage>
</organism>
<evidence type="ECO:0000259" key="1">
    <source>
        <dbReference type="Pfam" id="PF13460"/>
    </source>
</evidence>
<dbReference type="Gene3D" id="3.40.50.720">
    <property type="entry name" value="NAD(P)-binding Rossmann-like Domain"/>
    <property type="match status" value="1"/>
</dbReference>
<accession>A0A1I2MGH9</accession>
<reference evidence="3" key="1">
    <citation type="submission" date="2016-10" db="EMBL/GenBank/DDBJ databases">
        <authorList>
            <person name="Varghese N."/>
            <person name="Submissions S."/>
        </authorList>
    </citation>
    <scope>NUCLEOTIDE SEQUENCE [LARGE SCALE GENOMIC DNA]</scope>
    <source>
        <strain evidence="3">DSM 23515</strain>
    </source>
</reference>
<evidence type="ECO:0000313" key="3">
    <source>
        <dbReference type="Proteomes" id="UP000199116"/>
    </source>
</evidence>